<proteinExistence type="predicted"/>
<dbReference type="OrthoDB" id="191334at2759"/>
<dbReference type="GO" id="GO:0016020">
    <property type="term" value="C:membrane"/>
    <property type="evidence" value="ECO:0007669"/>
    <property type="project" value="UniProtKB-SubCell"/>
</dbReference>
<evidence type="ECO:0000256" key="6">
    <source>
        <dbReference type="SAM" id="MobiDB-lite"/>
    </source>
</evidence>
<dbReference type="PANTHER" id="PTHR31042:SF150">
    <property type="entry name" value="OS06G0661900 PROTEIN"/>
    <property type="match status" value="1"/>
</dbReference>
<dbReference type="GO" id="GO:0003743">
    <property type="term" value="F:translation initiation factor activity"/>
    <property type="evidence" value="ECO:0007669"/>
    <property type="project" value="UniProtKB-KW"/>
</dbReference>
<dbReference type="Pfam" id="PF02485">
    <property type="entry name" value="Branch"/>
    <property type="match status" value="1"/>
</dbReference>
<evidence type="ECO:0000313" key="7">
    <source>
        <dbReference type="EMBL" id="PRW33248.1"/>
    </source>
</evidence>
<dbReference type="GO" id="GO:0016757">
    <property type="term" value="F:glycosyltransferase activity"/>
    <property type="evidence" value="ECO:0007669"/>
    <property type="project" value="UniProtKB-KW"/>
</dbReference>
<evidence type="ECO:0000256" key="3">
    <source>
        <dbReference type="ARBA" id="ARBA00022679"/>
    </source>
</evidence>
<name>A0A2P6TGJ8_CHLSO</name>
<evidence type="ECO:0000256" key="5">
    <source>
        <dbReference type="ARBA" id="ARBA00023180"/>
    </source>
</evidence>
<dbReference type="InterPro" id="IPR003406">
    <property type="entry name" value="Glyco_trans_14"/>
</dbReference>
<keyword evidence="3" id="KW-0808">Transferase</keyword>
<keyword evidence="8" id="KW-1185">Reference proteome</keyword>
<dbReference type="PANTHER" id="PTHR31042">
    <property type="entry name" value="CORE-2/I-BRANCHING BETA-1,6-N-ACETYLGLUCOSAMINYLTRANSFERASE FAMILY PROTEIN-RELATED"/>
    <property type="match status" value="1"/>
</dbReference>
<accession>A0A2P6TGJ8</accession>
<protein>
    <submittedName>
        <fullName evidence="7">Transcription initiation factor TFIID subunit 13 isoform B</fullName>
    </submittedName>
</protein>
<dbReference type="InterPro" id="IPR044174">
    <property type="entry name" value="BC10-like"/>
</dbReference>
<reference evidence="7 8" key="1">
    <citation type="journal article" date="2018" name="Plant J.">
        <title>Genome sequences of Chlorella sorokiniana UTEX 1602 and Micractinium conductrix SAG 241.80: implications to maltose excretion by a green alga.</title>
        <authorList>
            <person name="Arriola M.B."/>
            <person name="Velmurugan N."/>
            <person name="Zhang Y."/>
            <person name="Plunkett M.H."/>
            <person name="Hondzo H."/>
            <person name="Barney B.M."/>
        </authorList>
    </citation>
    <scope>NUCLEOTIDE SEQUENCE [LARGE SCALE GENOMIC DNA]</scope>
    <source>
        <strain evidence="8">UTEX 1602</strain>
    </source>
</reference>
<organism evidence="7 8">
    <name type="scientific">Chlorella sorokiniana</name>
    <name type="common">Freshwater green alga</name>
    <dbReference type="NCBI Taxonomy" id="3076"/>
    <lineage>
        <taxon>Eukaryota</taxon>
        <taxon>Viridiplantae</taxon>
        <taxon>Chlorophyta</taxon>
        <taxon>core chlorophytes</taxon>
        <taxon>Trebouxiophyceae</taxon>
        <taxon>Chlorellales</taxon>
        <taxon>Chlorellaceae</taxon>
        <taxon>Chlorella clade</taxon>
        <taxon>Chlorella</taxon>
    </lineage>
</organism>
<comment type="subcellular location">
    <subcellularLocation>
        <location evidence="1">Membrane</location>
        <topology evidence="1">Single-pass type II membrane protein</topology>
    </subcellularLocation>
</comment>
<dbReference type="AlphaFoldDB" id="A0A2P6TGJ8"/>
<comment type="caution">
    <text evidence="7">The sequence shown here is derived from an EMBL/GenBank/DDBJ whole genome shotgun (WGS) entry which is preliminary data.</text>
</comment>
<dbReference type="EMBL" id="LHPG02000017">
    <property type="protein sequence ID" value="PRW33248.1"/>
    <property type="molecule type" value="Genomic_DNA"/>
</dbReference>
<keyword evidence="4" id="KW-0472">Membrane</keyword>
<feature type="region of interest" description="Disordered" evidence="6">
    <location>
        <begin position="395"/>
        <end position="418"/>
    </location>
</feature>
<keyword evidence="5" id="KW-0325">Glycoprotein</keyword>
<evidence type="ECO:0000313" key="8">
    <source>
        <dbReference type="Proteomes" id="UP000239899"/>
    </source>
</evidence>
<evidence type="ECO:0000256" key="1">
    <source>
        <dbReference type="ARBA" id="ARBA00004606"/>
    </source>
</evidence>
<evidence type="ECO:0000256" key="4">
    <source>
        <dbReference type="ARBA" id="ARBA00023136"/>
    </source>
</evidence>
<sequence length="549" mass="60050">MAAALVPLPRRRRPAARLLAAAVALFAAAGVLLTAAVLNAGQAALNATAAPQGACSQLLGLLGVKKVALMFLTTRRLAHEKLWRLWLWDAANLLPLQALPALQDGLCGSDATAADAFWQRLRGDCSVVPPLVDTAGQGPTELPPQHLFTVYAHAPPDYQGLEYQPLLAGRVIPTRFKTWWGDISILDAEKALLREALKDPLNEKFALISDSDVPLYDPLTFYQQLMHEPRSRVRACANGWMNRDRWRDEMSTETMNGSHWRKSNQFFGLTRRHAEIVLNDQEAERSFREHCGGWYAHLNQWKECIADEHYVPTLLASLGLEDETYCRGWGLAYTDWSDNWIHPKSFKPRDVTPELLKKMRWNCENMTSAVEDSRHMFLPLEPLLAASSAQQACQALQAPMPPAGARSNGSDNGGSDSLLPLGSRRYAHPLDGACPLTARKLPAFTALRVRQLAVASCPNGAADFVESRAALVFKTERDPSVVLLRGTACTPDVLRQVLAPPLSAGTGTGLAAAAGAAGRRLLCTANRYSGGAAAQWLPEGLDWGELCDL</sequence>
<evidence type="ECO:0000256" key="2">
    <source>
        <dbReference type="ARBA" id="ARBA00022676"/>
    </source>
</evidence>
<keyword evidence="2" id="KW-0328">Glycosyltransferase</keyword>
<gene>
    <name evidence="7" type="ORF">C2E21_7800</name>
</gene>
<dbReference type="Proteomes" id="UP000239899">
    <property type="component" value="Unassembled WGS sequence"/>
</dbReference>